<comment type="cofactor">
    <cofactor evidence="7">
        <name>[4Fe-4S] cluster</name>
        <dbReference type="ChEBI" id="CHEBI:49883"/>
    </cofactor>
    <text evidence="7">Binds 1 [4Fe-4S] cluster per subunit.</text>
</comment>
<dbReference type="SUPFAM" id="SSF53271">
    <property type="entry name" value="PRTase-like"/>
    <property type="match status" value="1"/>
</dbReference>
<dbReference type="EMBL" id="JBHRTQ010000007">
    <property type="protein sequence ID" value="MFC3174200.1"/>
    <property type="molecule type" value="Genomic_DNA"/>
</dbReference>
<feature type="binding site" evidence="7">
    <location>
        <position position="364"/>
    </location>
    <ligand>
        <name>Mg(2+)</name>
        <dbReference type="ChEBI" id="CHEBI:18420"/>
    </ligand>
</feature>
<dbReference type="EC" id="2.4.2.14" evidence="7"/>
<name>A0ABV7INJ8_9SPHN</name>
<keyword evidence="7" id="KW-0479">Metal-binding</keyword>
<keyword evidence="7" id="KW-0411">Iron-sulfur</keyword>
<keyword evidence="7" id="KW-0408">Iron</keyword>
<evidence type="ECO:0000256" key="4">
    <source>
        <dbReference type="ARBA" id="ARBA00022679"/>
    </source>
</evidence>
<dbReference type="CDD" id="cd06223">
    <property type="entry name" value="PRTases_typeI"/>
    <property type="match status" value="1"/>
</dbReference>
<feature type="binding site" evidence="7">
    <location>
        <position position="460"/>
    </location>
    <ligand>
        <name>[4Fe-4S] cluster</name>
        <dbReference type="ChEBI" id="CHEBI:49883"/>
    </ligand>
</feature>
<evidence type="ECO:0000256" key="5">
    <source>
        <dbReference type="ARBA" id="ARBA00022755"/>
    </source>
</evidence>
<dbReference type="HAMAP" id="MF_01931">
    <property type="entry name" value="PurF"/>
    <property type="match status" value="1"/>
</dbReference>
<comment type="cofactor">
    <cofactor evidence="7">
        <name>Mg(2+)</name>
        <dbReference type="ChEBI" id="CHEBI:18420"/>
    </cofactor>
    <text evidence="7">Binds 1 Mg(2+) ion per subunit.</text>
</comment>
<dbReference type="PROSITE" id="PS51278">
    <property type="entry name" value="GATASE_TYPE_2"/>
    <property type="match status" value="1"/>
</dbReference>
<comment type="catalytic activity">
    <reaction evidence="7 8">
        <text>5-phospho-beta-D-ribosylamine + L-glutamate + diphosphate = 5-phospho-alpha-D-ribose 1-diphosphate + L-glutamine + H2O</text>
        <dbReference type="Rhea" id="RHEA:14905"/>
        <dbReference type="ChEBI" id="CHEBI:15377"/>
        <dbReference type="ChEBI" id="CHEBI:29985"/>
        <dbReference type="ChEBI" id="CHEBI:33019"/>
        <dbReference type="ChEBI" id="CHEBI:58017"/>
        <dbReference type="ChEBI" id="CHEBI:58359"/>
        <dbReference type="ChEBI" id="CHEBI:58681"/>
        <dbReference type="EC" id="2.4.2.14"/>
    </reaction>
</comment>
<keyword evidence="7" id="KW-0004">4Fe-4S</keyword>
<dbReference type="RefSeq" id="WP_379509568.1">
    <property type="nucleotide sequence ID" value="NZ_JBHRTQ010000007.1"/>
</dbReference>
<evidence type="ECO:0000256" key="1">
    <source>
        <dbReference type="ARBA" id="ARBA00005209"/>
    </source>
</evidence>
<evidence type="ECO:0000259" key="9">
    <source>
        <dbReference type="PROSITE" id="PS51278"/>
    </source>
</evidence>
<dbReference type="Gene3D" id="3.60.20.10">
    <property type="entry name" value="Glutamine Phosphoribosylpyrophosphate, subunit 1, domain 1"/>
    <property type="match status" value="1"/>
</dbReference>
<dbReference type="Pfam" id="PF13537">
    <property type="entry name" value="GATase_7"/>
    <property type="match status" value="1"/>
</dbReference>
<evidence type="ECO:0000256" key="8">
    <source>
        <dbReference type="PIRNR" id="PIRNR000485"/>
    </source>
</evidence>
<comment type="caution">
    <text evidence="10">The sequence shown here is derived from an EMBL/GenBank/DDBJ whole genome shotgun (WGS) entry which is preliminary data.</text>
</comment>
<proteinExistence type="inferred from homology"/>
<reference evidence="11" key="1">
    <citation type="journal article" date="2019" name="Int. J. Syst. Evol. Microbiol.">
        <title>The Global Catalogue of Microorganisms (GCM) 10K type strain sequencing project: providing services to taxonomists for standard genome sequencing and annotation.</title>
        <authorList>
            <consortium name="The Broad Institute Genomics Platform"/>
            <consortium name="The Broad Institute Genome Sequencing Center for Infectious Disease"/>
            <person name="Wu L."/>
            <person name="Ma J."/>
        </authorList>
    </citation>
    <scope>NUCLEOTIDE SEQUENCE [LARGE SCALE GENOMIC DNA]</scope>
    <source>
        <strain evidence="11">KCTC 42984</strain>
    </source>
</reference>
<sequence>MNLTNPFCDADGDKLREECGIFGVIGAREAAPMTALGLHALQHRGQEAVGITSFDGQEFYSRRGTGHVAANFSSAEALAELPGIMAAGHVRYSTTGGSGLRNVQPLFADLASGGFAIAHNGNISNAMHLKYDLVQKGAIFQSTSDTEVIIHLVATSRYPTLLDRFIDALRLVEGAYSLICMTPAGMIACRDPLGIRPLVMGKLGDATVFASETVALDVIGADFLREVEPGELVEVDLDGAVRTHRPFGDPPARPCIFEHVYFSRPDSLMGGSSVYEVRKAIGRELARESLADADMVIPVPDSGVPAALGYAQESGLPFELGIIRSHYVGRTFIQPSDGARNADVKRKHNANRAIVAGKRIVLVDDSIVRGTTSLKIVQMMRDAGAAEVHMRIASPPTEHSCFYGVDTPERSKLLAARMDVAAMAEFIQADSLAFVSLDGLYRAVGLKGRNAACPQYCDACFSGEYPTRLTDLADRDRPAQLDLPVA</sequence>
<dbReference type="InterPro" id="IPR017932">
    <property type="entry name" value="GATase_2_dom"/>
</dbReference>
<evidence type="ECO:0000256" key="7">
    <source>
        <dbReference type="HAMAP-Rule" id="MF_01931"/>
    </source>
</evidence>
<keyword evidence="5 7" id="KW-0658">Purine biosynthesis</keyword>
<dbReference type="PANTHER" id="PTHR11907">
    <property type="entry name" value="AMIDOPHOSPHORIBOSYLTRANSFERASE"/>
    <property type="match status" value="1"/>
</dbReference>
<feature type="binding site" evidence="7">
    <location>
        <position position="365"/>
    </location>
    <ligand>
        <name>Mg(2+)</name>
        <dbReference type="ChEBI" id="CHEBI:18420"/>
    </ligand>
</feature>
<dbReference type="InterPro" id="IPR035584">
    <property type="entry name" value="PurF_N"/>
</dbReference>
<dbReference type="InterPro" id="IPR029055">
    <property type="entry name" value="Ntn_hydrolases_N"/>
</dbReference>
<comment type="pathway">
    <text evidence="1 7 8">Purine metabolism; IMP biosynthesis via de novo pathway; N(1)-(5-phospho-D-ribosyl)glycinamide from 5-phospho-alpha-D-ribose 1-diphosphate: step 1/2.</text>
</comment>
<dbReference type="CDD" id="cd00715">
    <property type="entry name" value="GPATase_N"/>
    <property type="match status" value="1"/>
</dbReference>
<organism evidence="10 11">
    <name type="scientific">Novosphingobium bradum</name>
    <dbReference type="NCBI Taxonomy" id="1737444"/>
    <lineage>
        <taxon>Bacteria</taxon>
        <taxon>Pseudomonadati</taxon>
        <taxon>Pseudomonadota</taxon>
        <taxon>Alphaproteobacteria</taxon>
        <taxon>Sphingomonadales</taxon>
        <taxon>Sphingomonadaceae</taxon>
        <taxon>Novosphingobium</taxon>
    </lineage>
</organism>
<feature type="domain" description="Glutamine amidotransferase type-2" evidence="9">
    <location>
        <begin position="19"/>
        <end position="238"/>
    </location>
</feature>
<keyword evidence="11" id="KW-1185">Reference proteome</keyword>
<accession>A0ABV7INJ8</accession>
<feature type="active site" description="Nucleophile" evidence="7">
    <location>
        <position position="19"/>
    </location>
</feature>
<keyword evidence="3 7" id="KW-0328">Glycosyltransferase</keyword>
<dbReference type="SUPFAM" id="SSF56235">
    <property type="entry name" value="N-terminal nucleophile aminohydrolases (Ntn hydrolases)"/>
    <property type="match status" value="1"/>
</dbReference>
<evidence type="ECO:0000313" key="11">
    <source>
        <dbReference type="Proteomes" id="UP001595604"/>
    </source>
</evidence>
<gene>
    <name evidence="7 10" type="primary">purF</name>
    <name evidence="10" type="ORF">ACFOD9_08050</name>
</gene>
<keyword evidence="6 7" id="KW-0315">Glutamine amidotransferase</keyword>
<dbReference type="GO" id="GO:0004044">
    <property type="term" value="F:amidophosphoribosyltransferase activity"/>
    <property type="evidence" value="ECO:0007669"/>
    <property type="project" value="UniProtKB-EC"/>
</dbReference>
<feature type="binding site" evidence="7">
    <location>
        <position position="255"/>
    </location>
    <ligand>
        <name>[4Fe-4S] cluster</name>
        <dbReference type="ChEBI" id="CHEBI:49883"/>
    </ligand>
</feature>
<dbReference type="PIRSF" id="PIRSF000485">
    <property type="entry name" value="Amd_phspho_trans"/>
    <property type="match status" value="1"/>
</dbReference>
<evidence type="ECO:0000313" key="10">
    <source>
        <dbReference type="EMBL" id="MFC3174200.1"/>
    </source>
</evidence>
<dbReference type="InterPro" id="IPR000836">
    <property type="entry name" value="PRTase_dom"/>
</dbReference>
<feature type="binding site" evidence="7">
    <location>
        <position position="401"/>
    </location>
    <ligand>
        <name>[4Fe-4S] cluster</name>
        <dbReference type="ChEBI" id="CHEBI:49883"/>
    </ligand>
</feature>
<dbReference type="Proteomes" id="UP001595604">
    <property type="component" value="Unassembled WGS sequence"/>
</dbReference>
<feature type="binding site" evidence="7">
    <location>
        <position position="302"/>
    </location>
    <ligand>
        <name>Mg(2+)</name>
        <dbReference type="ChEBI" id="CHEBI:18420"/>
    </ligand>
</feature>
<comment type="function">
    <text evidence="7">Catalyzes the formation of phosphoribosylamine from phosphoribosylpyrophosphate (PRPP) and glutamine.</text>
</comment>
<dbReference type="InterPro" id="IPR029057">
    <property type="entry name" value="PRTase-like"/>
</dbReference>
<dbReference type="Gene3D" id="3.40.50.2020">
    <property type="match status" value="1"/>
</dbReference>
<evidence type="ECO:0000256" key="2">
    <source>
        <dbReference type="ARBA" id="ARBA00010138"/>
    </source>
</evidence>
<keyword evidence="7" id="KW-0460">Magnesium</keyword>
<feature type="binding site" evidence="7">
    <location>
        <position position="457"/>
    </location>
    <ligand>
        <name>[4Fe-4S] cluster</name>
        <dbReference type="ChEBI" id="CHEBI:49883"/>
    </ligand>
</feature>
<evidence type="ECO:0000256" key="6">
    <source>
        <dbReference type="ARBA" id="ARBA00022962"/>
    </source>
</evidence>
<keyword evidence="4 7" id="KW-0808">Transferase</keyword>
<protein>
    <recommendedName>
        <fullName evidence="7">Amidophosphoribosyltransferase</fullName>
        <shortName evidence="7">ATase</shortName>
        <ecNumber evidence="7">2.4.2.14</ecNumber>
    </recommendedName>
    <alternativeName>
        <fullName evidence="7">Glutamine phosphoribosylpyrophosphate amidotransferase</fullName>
        <shortName evidence="7">GPATase</shortName>
    </alternativeName>
</protein>
<evidence type="ECO:0000256" key="3">
    <source>
        <dbReference type="ARBA" id="ARBA00022676"/>
    </source>
</evidence>
<dbReference type="NCBIfam" id="TIGR01134">
    <property type="entry name" value="purF"/>
    <property type="match status" value="1"/>
</dbReference>
<comment type="similarity">
    <text evidence="2 7 8">In the C-terminal section; belongs to the purine/pyrimidine phosphoribosyltransferase family.</text>
</comment>
<dbReference type="InterPro" id="IPR005854">
    <property type="entry name" value="PurF"/>
</dbReference>
<dbReference type="Pfam" id="PF00156">
    <property type="entry name" value="Pribosyltran"/>
    <property type="match status" value="1"/>
</dbReference>